<organism evidence="2 3">
    <name type="scientific">Exophiala dermatitidis</name>
    <name type="common">Black yeast-like fungus</name>
    <name type="synonym">Wangiella dermatitidis</name>
    <dbReference type="NCBI Taxonomy" id="5970"/>
    <lineage>
        <taxon>Eukaryota</taxon>
        <taxon>Fungi</taxon>
        <taxon>Dikarya</taxon>
        <taxon>Ascomycota</taxon>
        <taxon>Pezizomycotina</taxon>
        <taxon>Eurotiomycetes</taxon>
        <taxon>Chaetothyriomycetidae</taxon>
        <taxon>Chaetothyriales</taxon>
        <taxon>Herpotrichiellaceae</taxon>
        <taxon>Exophiala</taxon>
    </lineage>
</organism>
<proteinExistence type="predicted"/>
<feature type="compositionally biased region" description="Low complexity" evidence="1">
    <location>
        <begin position="225"/>
        <end position="242"/>
    </location>
</feature>
<feature type="compositionally biased region" description="Low complexity" evidence="1">
    <location>
        <begin position="561"/>
        <end position="584"/>
    </location>
</feature>
<feature type="region of interest" description="Disordered" evidence="1">
    <location>
        <begin position="501"/>
        <end position="603"/>
    </location>
</feature>
<feature type="compositionally biased region" description="Basic and acidic residues" evidence="1">
    <location>
        <begin position="285"/>
        <end position="309"/>
    </location>
</feature>
<accession>A0AAN6IXZ9</accession>
<protein>
    <submittedName>
        <fullName evidence="2">Uncharacterized protein</fullName>
    </submittedName>
</protein>
<comment type="caution">
    <text evidence="2">The sequence shown here is derived from an EMBL/GenBank/DDBJ whole genome shotgun (WGS) entry which is preliminary data.</text>
</comment>
<sequence length="727" mass="79451">MLRSRRRLSLGSYDDIRRAFYAVAFPGQSIFASICRPVSLSLACSIGSYIVVSPQSDLFSALTMQALRKDVSSYFDYRPRRNASSEANTPISEPISPGTLPKPSPRPRPRLGSLRSQSEHATTHKRIHVKAVPEEQGSHHGSGSGAPPRTAEDRGQEQDARPISEHLVDESQETAPITPSTAGPGGGLAGRKESQPRSAQRSIVGRGWARSPSGGLWFRAKHSSSEIGRPSSSRDMPSPSDSEVLVVRTDQTPLRPPSAPKNRAALSRSSPSTIRVEAYFNETDAQPHEPGHSAADRRRGQSYGDEAHGGDAVPRKSSFNPLHFFSAPLQLIRRASGTKRQSKIRPAEPRIVLPQFEDPLLADHPSLLRRNHTAEALARVSAILQDLRQSPQASSRPPTGIKPLRWRTFSNKWGSPKVDKDHLVVPEDTEHFTAHQRRSMEHLWDTRSYTSSERNLLMGRLPNNSPAEQATYKVKRSASAQTEEFLKIDISIRGGTSYLPSEARRIHTPPLPEEGPDGKYRGFFFDYNAPRRASTIPQSYDGKLSAEEVSPSAGKPSPPHSGSTSAESAMEESQSQKGTSSSHAGRGHGGRSKKGKEHVKSGPCGLGKDWYDVKLAELGLGDASGWGQAVDAKEGERRVNLSALEAMAEKNLSTGRSSDAERHLDLTIPEHLPSSPLCPRNARYWRVVKGKGSQFRGCWMHGIGVYSTNDGEGHGSDDDDDVETSHG</sequence>
<name>A0AAN6IXZ9_EXODE</name>
<feature type="compositionally biased region" description="Basic and acidic residues" evidence="1">
    <location>
        <begin position="150"/>
        <end position="169"/>
    </location>
</feature>
<feature type="region of interest" description="Disordered" evidence="1">
    <location>
        <begin position="82"/>
        <end position="319"/>
    </location>
</feature>
<dbReference type="Proteomes" id="UP001161757">
    <property type="component" value="Unassembled WGS sequence"/>
</dbReference>
<feature type="compositionally biased region" description="Polar residues" evidence="1">
    <location>
        <begin position="82"/>
        <end position="91"/>
    </location>
</feature>
<feature type="compositionally biased region" description="Basic residues" evidence="1">
    <location>
        <begin position="585"/>
        <end position="597"/>
    </location>
</feature>
<evidence type="ECO:0000313" key="2">
    <source>
        <dbReference type="EMBL" id="KAJ8994862.1"/>
    </source>
</evidence>
<dbReference type="AlphaFoldDB" id="A0AAN6IXZ9"/>
<evidence type="ECO:0000256" key="1">
    <source>
        <dbReference type="SAM" id="MobiDB-lite"/>
    </source>
</evidence>
<reference evidence="2" key="1">
    <citation type="submission" date="2023-01" db="EMBL/GenBank/DDBJ databases">
        <title>Exophiala dermititidis isolated from Cystic Fibrosis Patient.</title>
        <authorList>
            <person name="Kurbessoian T."/>
            <person name="Crocker A."/>
            <person name="Murante D."/>
            <person name="Hogan D.A."/>
            <person name="Stajich J.E."/>
        </authorList>
    </citation>
    <scope>NUCLEOTIDE SEQUENCE</scope>
    <source>
        <strain evidence="2">Ex8</strain>
    </source>
</reference>
<evidence type="ECO:0000313" key="3">
    <source>
        <dbReference type="Proteomes" id="UP001161757"/>
    </source>
</evidence>
<gene>
    <name evidence="2" type="ORF">HRR80_001560</name>
</gene>
<dbReference type="EMBL" id="JAJGCB010000002">
    <property type="protein sequence ID" value="KAJ8994862.1"/>
    <property type="molecule type" value="Genomic_DNA"/>
</dbReference>